<keyword evidence="4" id="KW-1003">Cell membrane</keyword>
<comment type="similarity">
    <text evidence="2">Belongs to the amino acid-polyamine-organocation (APC) superfamily. Amino acid transporter (AAT) (TC 2.A.3.1) family.</text>
</comment>
<evidence type="ECO:0000256" key="9">
    <source>
        <dbReference type="ARBA" id="ARBA00023136"/>
    </source>
</evidence>
<evidence type="ECO:0000259" key="11">
    <source>
        <dbReference type="Pfam" id="PF00324"/>
    </source>
</evidence>
<reference evidence="12 13" key="1">
    <citation type="submission" date="2020-06" db="EMBL/GenBank/DDBJ databases">
        <title>Complete Genome Sequence of Clostridium muelleri sp. nov. P21T, an Acid-Alcohol Producing Acetogen Isolated from Old Hay.</title>
        <authorList>
            <person name="Duncan K.E."/>
            <person name="Tanner R.S."/>
        </authorList>
    </citation>
    <scope>NUCLEOTIDE SEQUENCE [LARGE SCALE GENOMIC DNA]</scope>
    <source>
        <strain evidence="12 13">P21</strain>
    </source>
</reference>
<evidence type="ECO:0000313" key="12">
    <source>
        <dbReference type="EMBL" id="NMM63382.1"/>
    </source>
</evidence>
<feature type="transmembrane region" description="Helical" evidence="10">
    <location>
        <begin position="341"/>
        <end position="360"/>
    </location>
</feature>
<dbReference type="GO" id="GO:0055085">
    <property type="term" value="P:transmembrane transport"/>
    <property type="evidence" value="ECO:0007669"/>
    <property type="project" value="InterPro"/>
</dbReference>
<dbReference type="InterPro" id="IPR004840">
    <property type="entry name" value="Amino_acid_permease_CS"/>
</dbReference>
<feature type="transmembrane region" description="Helical" evidence="10">
    <location>
        <begin position="94"/>
        <end position="113"/>
    </location>
</feature>
<evidence type="ECO:0000313" key="13">
    <source>
        <dbReference type="Proteomes" id="UP000537131"/>
    </source>
</evidence>
<protein>
    <submittedName>
        <fullName evidence="12">Amino acid permease</fullName>
    </submittedName>
</protein>
<dbReference type="Gene3D" id="1.20.1740.10">
    <property type="entry name" value="Amino acid/polyamine transporter I"/>
    <property type="match status" value="1"/>
</dbReference>
<feature type="transmembrane region" description="Helical" evidence="10">
    <location>
        <begin position="21"/>
        <end position="41"/>
    </location>
</feature>
<evidence type="ECO:0000256" key="8">
    <source>
        <dbReference type="ARBA" id="ARBA00022989"/>
    </source>
</evidence>
<dbReference type="RefSeq" id="WP_169297984.1">
    <property type="nucleotide sequence ID" value="NZ_JABBNI010000021.1"/>
</dbReference>
<feature type="domain" description="Amino acid permease/ SLC12A" evidence="11">
    <location>
        <begin position="23"/>
        <end position="458"/>
    </location>
</feature>
<organism evidence="12 13">
    <name type="scientific">Clostridium muellerianum</name>
    <dbReference type="NCBI Taxonomy" id="2716538"/>
    <lineage>
        <taxon>Bacteria</taxon>
        <taxon>Bacillati</taxon>
        <taxon>Bacillota</taxon>
        <taxon>Clostridia</taxon>
        <taxon>Eubacteriales</taxon>
        <taxon>Clostridiaceae</taxon>
        <taxon>Clostridium</taxon>
    </lineage>
</organism>
<dbReference type="PIRSF" id="PIRSF006060">
    <property type="entry name" value="AA_transporter"/>
    <property type="match status" value="1"/>
</dbReference>
<dbReference type="PANTHER" id="PTHR43495">
    <property type="entry name" value="GABA PERMEASE"/>
    <property type="match status" value="1"/>
</dbReference>
<feature type="transmembrane region" description="Helical" evidence="10">
    <location>
        <begin position="247"/>
        <end position="269"/>
    </location>
</feature>
<feature type="transmembrane region" description="Helical" evidence="10">
    <location>
        <begin position="289"/>
        <end position="312"/>
    </location>
</feature>
<comment type="caution">
    <text evidence="12">The sequence shown here is derived from an EMBL/GenBank/DDBJ whole genome shotgun (WGS) entry which is preliminary data.</text>
</comment>
<dbReference type="InterPro" id="IPR004841">
    <property type="entry name" value="AA-permease/SLC12A_dom"/>
</dbReference>
<feature type="transmembrane region" description="Helical" evidence="10">
    <location>
        <begin position="437"/>
        <end position="455"/>
    </location>
</feature>
<keyword evidence="8 10" id="KW-1133">Transmembrane helix</keyword>
<evidence type="ECO:0000256" key="1">
    <source>
        <dbReference type="ARBA" id="ARBA00004429"/>
    </source>
</evidence>
<feature type="transmembrane region" description="Helical" evidence="10">
    <location>
        <begin position="47"/>
        <end position="67"/>
    </location>
</feature>
<dbReference type="EMBL" id="JABBNI010000021">
    <property type="protein sequence ID" value="NMM63382.1"/>
    <property type="molecule type" value="Genomic_DNA"/>
</dbReference>
<evidence type="ECO:0000256" key="3">
    <source>
        <dbReference type="ARBA" id="ARBA00022448"/>
    </source>
</evidence>
<gene>
    <name evidence="12" type="ORF">HBE96_11970</name>
</gene>
<evidence type="ECO:0000256" key="5">
    <source>
        <dbReference type="ARBA" id="ARBA00022519"/>
    </source>
</evidence>
<comment type="subcellular location">
    <subcellularLocation>
        <location evidence="1">Cell inner membrane</location>
        <topology evidence="1">Multi-pass membrane protein</topology>
    </subcellularLocation>
</comment>
<feature type="transmembrane region" description="Helical" evidence="10">
    <location>
        <begin position="158"/>
        <end position="181"/>
    </location>
</feature>
<dbReference type="Pfam" id="PF00324">
    <property type="entry name" value="AA_permease"/>
    <property type="match status" value="1"/>
</dbReference>
<evidence type="ECO:0000256" key="4">
    <source>
        <dbReference type="ARBA" id="ARBA00022475"/>
    </source>
</evidence>
<keyword evidence="5" id="KW-0997">Cell inner membrane</keyword>
<name>A0A7Y0EHB5_9CLOT</name>
<proteinExistence type="inferred from homology"/>
<sequence length="461" mass="50369">MGEKVKVKSLEKEELKRDLKNRHLQMISIGGAIGTGLFYGASSAIKAAGPAIILTYVFAGIAIYFIMRALGELAVAEPVSGSYVSYANRYISRYLGFMLGWSKPVIVVAVSAAELNALGKYVHFWFPQFPIWASALIIVIILFTVNTIGVKVYGEAEFWLSFIKVTAIAFMVIFGILMIFFGVGNHGQPVGFGNIVNNGGFFPNGIQGILVSVSMAAFAYGGVEDLGLAAGEVEDADKSIPKAINAVFWRILIFYVGAIVVLVILFPWSTMGSSGSPFVEVFSRIGIPAAASVINFVVIIAAVSTLNASIFVNSRVIYNLALQKNAPAFLGKVNNTKVPQVAVMFIFCMMLVGVVINYLLPEQAFTIFSSIVVFSITTCWAVILISHLKFRRIKIMNNEVHTIKYLAPFYPYGDYLGLVFLVIVIGCMTLRSTMRVSFIVAGTYAIIAYIAYKFYTKKEST</sequence>
<feature type="transmembrane region" description="Helical" evidence="10">
    <location>
        <begin position="125"/>
        <end position="146"/>
    </location>
</feature>
<dbReference type="Proteomes" id="UP000537131">
    <property type="component" value="Unassembled WGS sequence"/>
</dbReference>
<evidence type="ECO:0000256" key="7">
    <source>
        <dbReference type="ARBA" id="ARBA00022970"/>
    </source>
</evidence>
<dbReference type="FunFam" id="1.20.1740.10:FF:000001">
    <property type="entry name" value="Amino acid permease"/>
    <property type="match status" value="1"/>
</dbReference>
<dbReference type="AlphaFoldDB" id="A0A7Y0EHB5"/>
<keyword evidence="7" id="KW-0029">Amino-acid transport</keyword>
<feature type="transmembrane region" description="Helical" evidence="10">
    <location>
        <begin position="201"/>
        <end position="220"/>
    </location>
</feature>
<evidence type="ECO:0000256" key="6">
    <source>
        <dbReference type="ARBA" id="ARBA00022692"/>
    </source>
</evidence>
<feature type="transmembrane region" description="Helical" evidence="10">
    <location>
        <begin position="366"/>
        <end position="388"/>
    </location>
</feature>
<keyword evidence="3" id="KW-0813">Transport</keyword>
<evidence type="ECO:0000256" key="10">
    <source>
        <dbReference type="SAM" id="Phobius"/>
    </source>
</evidence>
<evidence type="ECO:0000256" key="2">
    <source>
        <dbReference type="ARBA" id="ARBA00008583"/>
    </source>
</evidence>
<dbReference type="PANTHER" id="PTHR43495:SF4">
    <property type="entry name" value="AROMATIC AMINO ACID TRANSPORT PROTEIN AROP"/>
    <property type="match status" value="1"/>
</dbReference>
<dbReference type="GO" id="GO:0006865">
    <property type="term" value="P:amino acid transport"/>
    <property type="evidence" value="ECO:0007669"/>
    <property type="project" value="UniProtKB-KW"/>
</dbReference>
<accession>A0A7Y0EHB5</accession>
<dbReference type="PROSITE" id="PS00218">
    <property type="entry name" value="AMINO_ACID_PERMEASE_1"/>
    <property type="match status" value="1"/>
</dbReference>
<feature type="transmembrane region" description="Helical" evidence="10">
    <location>
        <begin position="409"/>
        <end position="431"/>
    </location>
</feature>
<dbReference type="GO" id="GO:0005886">
    <property type="term" value="C:plasma membrane"/>
    <property type="evidence" value="ECO:0007669"/>
    <property type="project" value="UniProtKB-SubCell"/>
</dbReference>
<keyword evidence="9 10" id="KW-0472">Membrane</keyword>
<keyword evidence="13" id="KW-1185">Reference proteome</keyword>
<keyword evidence="6 10" id="KW-0812">Transmembrane</keyword>